<dbReference type="EMBL" id="KZ993016">
    <property type="protein sequence ID" value="RKP05850.1"/>
    <property type="molecule type" value="Genomic_DNA"/>
</dbReference>
<evidence type="ECO:0000313" key="2">
    <source>
        <dbReference type="EMBL" id="RKP05850.1"/>
    </source>
</evidence>
<dbReference type="Proteomes" id="UP000271241">
    <property type="component" value="Unassembled WGS sequence"/>
</dbReference>
<protein>
    <submittedName>
        <fullName evidence="2">Uncharacterized protein</fullName>
    </submittedName>
</protein>
<feature type="region of interest" description="Disordered" evidence="1">
    <location>
        <begin position="58"/>
        <end position="182"/>
    </location>
</feature>
<gene>
    <name evidence="2" type="ORF">THASP1DRAFT_32322</name>
</gene>
<feature type="compositionally biased region" description="Low complexity" evidence="1">
    <location>
        <begin position="24"/>
        <end position="40"/>
    </location>
</feature>
<evidence type="ECO:0000313" key="3">
    <source>
        <dbReference type="Proteomes" id="UP000271241"/>
    </source>
</evidence>
<proteinExistence type="predicted"/>
<feature type="compositionally biased region" description="Acidic residues" evidence="1">
    <location>
        <begin position="140"/>
        <end position="152"/>
    </location>
</feature>
<sequence length="299" mass="32641">MKLFARFSGNNVPPPPPLDDAMRRAAASGQASAGMSGNSQPMSPTQRHIAIKIPYTPTLPEPTVYASPPPSARAMHTNASLSAPAPLQTPPKREVVPTSTECGTQAGGPPATTEDKATFAQRPQMADAEVQTDPMVIEVPEPEVVESSDDDALAQNETDGESVLSAEEEASVAPENIPLPEDDDEIDYLETEEEREEARYRRENEPLRVPAVVMDLIREALPDLIEAGETEMCMQFLEELLASGNTVRAKHTGTQTSQVGAGWLFQRHQTEQMTKQEAEPKALDQFAVTERPERRRSIC</sequence>
<accession>A0A4P9XKP8</accession>
<feature type="region of interest" description="Disordered" evidence="1">
    <location>
        <begin position="1"/>
        <end position="45"/>
    </location>
</feature>
<dbReference type="AlphaFoldDB" id="A0A4P9XKP8"/>
<feature type="compositionally biased region" description="Low complexity" evidence="1">
    <location>
        <begin position="161"/>
        <end position="175"/>
    </location>
</feature>
<dbReference type="OrthoDB" id="5382203at2759"/>
<evidence type="ECO:0000256" key="1">
    <source>
        <dbReference type="SAM" id="MobiDB-lite"/>
    </source>
</evidence>
<reference evidence="3" key="1">
    <citation type="journal article" date="2018" name="Nat. Microbiol.">
        <title>Leveraging single-cell genomics to expand the fungal tree of life.</title>
        <authorList>
            <person name="Ahrendt S.R."/>
            <person name="Quandt C.A."/>
            <person name="Ciobanu D."/>
            <person name="Clum A."/>
            <person name="Salamov A."/>
            <person name="Andreopoulos B."/>
            <person name="Cheng J.F."/>
            <person name="Woyke T."/>
            <person name="Pelin A."/>
            <person name="Henrissat B."/>
            <person name="Reynolds N.K."/>
            <person name="Benny G.L."/>
            <person name="Smith M.E."/>
            <person name="James T.Y."/>
            <person name="Grigoriev I.V."/>
        </authorList>
    </citation>
    <scope>NUCLEOTIDE SEQUENCE [LARGE SCALE GENOMIC DNA]</scope>
    <source>
        <strain evidence="3">RSA 1356</strain>
    </source>
</reference>
<keyword evidence="3" id="KW-1185">Reference proteome</keyword>
<organism evidence="2 3">
    <name type="scientific">Thamnocephalis sphaerospora</name>
    <dbReference type="NCBI Taxonomy" id="78915"/>
    <lineage>
        <taxon>Eukaryota</taxon>
        <taxon>Fungi</taxon>
        <taxon>Fungi incertae sedis</taxon>
        <taxon>Zoopagomycota</taxon>
        <taxon>Zoopagomycotina</taxon>
        <taxon>Zoopagomycetes</taxon>
        <taxon>Zoopagales</taxon>
        <taxon>Sigmoideomycetaceae</taxon>
        <taxon>Thamnocephalis</taxon>
    </lineage>
</organism>
<name>A0A4P9XKP8_9FUNG</name>